<dbReference type="SUPFAM" id="SSF54909">
    <property type="entry name" value="Dimeric alpha+beta barrel"/>
    <property type="match status" value="2"/>
</dbReference>
<accession>A0ABT2D027</accession>
<evidence type="ECO:0008006" key="3">
    <source>
        <dbReference type="Google" id="ProtNLM"/>
    </source>
</evidence>
<comment type="caution">
    <text evidence="1">The sequence shown here is derived from an EMBL/GenBank/DDBJ whole genome shotgun (WGS) entry which is preliminary data.</text>
</comment>
<name>A0ABT2D027_9BURK</name>
<organism evidence="1 2">
    <name type="scientific">Massilia terrae</name>
    <dbReference type="NCBI Taxonomy" id="1811224"/>
    <lineage>
        <taxon>Bacteria</taxon>
        <taxon>Pseudomonadati</taxon>
        <taxon>Pseudomonadota</taxon>
        <taxon>Betaproteobacteria</taxon>
        <taxon>Burkholderiales</taxon>
        <taxon>Oxalobacteraceae</taxon>
        <taxon>Telluria group</taxon>
        <taxon>Massilia</taxon>
    </lineage>
</organism>
<dbReference type="Proteomes" id="UP001204621">
    <property type="component" value="Unassembled WGS sequence"/>
</dbReference>
<dbReference type="Gene3D" id="3.30.70.100">
    <property type="match status" value="2"/>
</dbReference>
<dbReference type="EMBL" id="JANUGU010000005">
    <property type="protein sequence ID" value="MCS0659579.1"/>
    <property type="molecule type" value="Genomic_DNA"/>
</dbReference>
<keyword evidence="2" id="KW-1185">Reference proteome</keyword>
<gene>
    <name evidence="1" type="ORF">NX778_16035</name>
</gene>
<dbReference type="InterPro" id="IPR011008">
    <property type="entry name" value="Dimeric_a/b-barrel"/>
</dbReference>
<proteinExistence type="predicted"/>
<evidence type="ECO:0000313" key="2">
    <source>
        <dbReference type="Proteomes" id="UP001204621"/>
    </source>
</evidence>
<dbReference type="RefSeq" id="WP_258812768.1">
    <property type="nucleotide sequence ID" value="NZ_JANUGU010000005.1"/>
</dbReference>
<reference evidence="1 2" key="1">
    <citation type="submission" date="2022-08" db="EMBL/GenBank/DDBJ databases">
        <title>Reclassification of Massilia species as members of the genera Telluria, Duganella, Pseudoduganella, Mokoshia gen. nov. and Zemynaea gen. nov. using orthogonal and non-orthogonal genome-based approaches.</title>
        <authorList>
            <person name="Bowman J.P."/>
        </authorList>
    </citation>
    <scope>NUCLEOTIDE SEQUENCE [LARGE SCALE GENOMIC DNA]</scope>
    <source>
        <strain evidence="1 2">JCM 31606</strain>
    </source>
</reference>
<sequence length="208" mass="22567">MVTKGLLVHLDVKHGFDAEVERCLLDAVPAVRGESGTRAWYAIRFGRGEYGIFDAFPDEAARTEHLNGDAVAALMAKSVALLNQPPRIELVEVLASKLPEGLNAAVDTKGLLLSFKASSGNEPRVAQFLQDARAYVMAEAGTTAWFAIRRENGDYGIFDVFPDNGARFAHLTGHVPRELAKHAASLLGSMPELHMLAVHAEIYNAQAE</sequence>
<protein>
    <recommendedName>
        <fullName evidence="3">Antibiotic biosynthesis monooxygenase</fullName>
    </recommendedName>
</protein>
<evidence type="ECO:0000313" key="1">
    <source>
        <dbReference type="EMBL" id="MCS0659579.1"/>
    </source>
</evidence>